<dbReference type="GO" id="GO:0043709">
    <property type="term" value="P:cell adhesion involved in single-species biofilm formation"/>
    <property type="evidence" value="ECO:0007669"/>
    <property type="project" value="TreeGrafter"/>
</dbReference>
<evidence type="ECO:0000313" key="3">
    <source>
        <dbReference type="Proteomes" id="UP000062973"/>
    </source>
</evidence>
<dbReference type="InterPro" id="IPR050469">
    <property type="entry name" value="Diguanylate_Cyclase"/>
</dbReference>
<dbReference type="eggNOG" id="COG2199">
    <property type="taxonomic scope" value="Bacteria"/>
</dbReference>
<dbReference type="STRING" id="1068978.AMETH_6931"/>
<dbReference type="EMBL" id="CP009110">
    <property type="protein sequence ID" value="AIJ27023.1"/>
    <property type="molecule type" value="Genomic_DNA"/>
</dbReference>
<dbReference type="RefSeq" id="WP_017985798.1">
    <property type="nucleotide sequence ID" value="NZ_AQUL01000001.1"/>
</dbReference>
<dbReference type="InterPro" id="IPR000160">
    <property type="entry name" value="GGDEF_dom"/>
</dbReference>
<protein>
    <submittedName>
        <fullName evidence="2">Diguanylate cyclase</fullName>
    </submittedName>
</protein>
<proteinExistence type="predicted"/>
<dbReference type="InterPro" id="IPR029787">
    <property type="entry name" value="Nucleotide_cyclase"/>
</dbReference>
<dbReference type="CDD" id="cd01949">
    <property type="entry name" value="GGDEF"/>
    <property type="match status" value="1"/>
</dbReference>
<sequence>MTEVETVTSERARPDETDLLSLHEAIAELHASQGDFRTAYEHLRTALGIARTARPQIPEQLRREFDRLRRERAQAREESLRDALTAVYNRRYLDNRLADLRGDARTPLAVALIDIDLFKSVNDTFGHLIGDQVLRRVAELLRAGVPAPGFCARYGGEEFMLVLPEVQPGTALRIAERARRRVAQHAWSEICPGLGVTISVGVSHEPVSGPEQLRMADDLLYAAKHAGRNRVAYRERGGVRVLEHCQ</sequence>
<accession>A0A076N2F7</accession>
<dbReference type="Pfam" id="PF00990">
    <property type="entry name" value="GGDEF"/>
    <property type="match status" value="1"/>
</dbReference>
<dbReference type="GO" id="GO:0052621">
    <property type="term" value="F:diguanylate cyclase activity"/>
    <property type="evidence" value="ECO:0007669"/>
    <property type="project" value="TreeGrafter"/>
</dbReference>
<dbReference type="SUPFAM" id="SSF55073">
    <property type="entry name" value="Nucleotide cyclase"/>
    <property type="match status" value="1"/>
</dbReference>
<gene>
    <name evidence="2" type="ORF">AMETH_6931</name>
</gene>
<dbReference type="PATRIC" id="fig|1068978.7.peg.7445"/>
<feature type="domain" description="GGDEF" evidence="1">
    <location>
        <begin position="106"/>
        <end position="236"/>
    </location>
</feature>
<dbReference type="GO" id="GO:1902201">
    <property type="term" value="P:negative regulation of bacterial-type flagellum-dependent cell motility"/>
    <property type="evidence" value="ECO:0007669"/>
    <property type="project" value="TreeGrafter"/>
</dbReference>
<dbReference type="HOGENOM" id="CLU_000445_11_16_11"/>
<dbReference type="SMART" id="SM00267">
    <property type="entry name" value="GGDEF"/>
    <property type="match status" value="1"/>
</dbReference>
<dbReference type="Gene3D" id="3.30.70.270">
    <property type="match status" value="1"/>
</dbReference>
<dbReference type="NCBIfam" id="TIGR00254">
    <property type="entry name" value="GGDEF"/>
    <property type="match status" value="1"/>
</dbReference>
<dbReference type="FunFam" id="3.30.70.270:FF:000001">
    <property type="entry name" value="Diguanylate cyclase domain protein"/>
    <property type="match status" value="1"/>
</dbReference>
<keyword evidence="3" id="KW-1185">Reference proteome</keyword>
<organism evidence="2 3">
    <name type="scientific">Amycolatopsis methanolica 239</name>
    <dbReference type="NCBI Taxonomy" id="1068978"/>
    <lineage>
        <taxon>Bacteria</taxon>
        <taxon>Bacillati</taxon>
        <taxon>Actinomycetota</taxon>
        <taxon>Actinomycetes</taxon>
        <taxon>Pseudonocardiales</taxon>
        <taxon>Pseudonocardiaceae</taxon>
        <taxon>Amycolatopsis</taxon>
        <taxon>Amycolatopsis methanolica group</taxon>
    </lineage>
</organism>
<dbReference type="InterPro" id="IPR043128">
    <property type="entry name" value="Rev_trsase/Diguanyl_cyclase"/>
</dbReference>
<name>A0A076N2F7_AMYME</name>
<dbReference type="KEGG" id="amq:AMETH_6931"/>
<dbReference type="AlphaFoldDB" id="A0A076N2F7"/>
<dbReference type="Proteomes" id="UP000062973">
    <property type="component" value="Chromosome"/>
</dbReference>
<dbReference type="GO" id="GO:0005886">
    <property type="term" value="C:plasma membrane"/>
    <property type="evidence" value="ECO:0007669"/>
    <property type="project" value="TreeGrafter"/>
</dbReference>
<dbReference type="PANTHER" id="PTHR45138:SF9">
    <property type="entry name" value="DIGUANYLATE CYCLASE DGCM-RELATED"/>
    <property type="match status" value="1"/>
</dbReference>
<reference evidence="2 3" key="1">
    <citation type="submission" date="2014-07" db="EMBL/GenBank/DDBJ databases">
        <title>Whole Genome Sequence of the Amycolatopsis methanolica 239.</title>
        <authorList>
            <person name="Tang B."/>
        </authorList>
    </citation>
    <scope>NUCLEOTIDE SEQUENCE [LARGE SCALE GENOMIC DNA]</scope>
    <source>
        <strain evidence="2 3">239</strain>
    </source>
</reference>
<evidence type="ECO:0000259" key="1">
    <source>
        <dbReference type="PROSITE" id="PS50887"/>
    </source>
</evidence>
<dbReference type="PANTHER" id="PTHR45138">
    <property type="entry name" value="REGULATORY COMPONENTS OF SENSORY TRANSDUCTION SYSTEM"/>
    <property type="match status" value="1"/>
</dbReference>
<evidence type="ECO:0000313" key="2">
    <source>
        <dbReference type="EMBL" id="AIJ27023.1"/>
    </source>
</evidence>
<dbReference type="PROSITE" id="PS50887">
    <property type="entry name" value="GGDEF"/>
    <property type="match status" value="1"/>
</dbReference>
<dbReference type="OrthoDB" id="23692at2"/>